<dbReference type="PANTHER" id="PTHR21705">
    <property type="entry name" value="RAI16 PROTEIN-RELATED"/>
    <property type="match status" value="1"/>
</dbReference>
<evidence type="ECO:0000313" key="2">
    <source>
        <dbReference type="EMBL" id="KAI1238435.1"/>
    </source>
</evidence>
<feature type="non-terminal residue" evidence="1">
    <location>
        <position position="183"/>
    </location>
</feature>
<comment type="caution">
    <text evidence="1">The sequence shown here is derived from an EMBL/GenBank/DDBJ whole genome shotgun (WGS) entry which is preliminary data.</text>
</comment>
<evidence type="ECO:0000313" key="1">
    <source>
        <dbReference type="EMBL" id="KAG0114557.1"/>
    </source>
</evidence>
<dbReference type="InterPro" id="IPR019384">
    <property type="entry name" value="FHIP"/>
</dbReference>
<reference evidence="1" key="1">
    <citation type="submission" date="2020-10" db="EMBL/GenBank/DDBJ databases">
        <title>Feather gene expression reveals the developmental basis of iridescence in African starlings.</title>
        <authorList>
            <person name="Rubenstein D.R."/>
        </authorList>
    </citation>
    <scope>NUCLEOTIDE SEQUENCE</scope>
    <source>
        <strain evidence="1">SS15</strain>
        <tissue evidence="1">Liver</tissue>
    </source>
</reference>
<dbReference type="AlphaFoldDB" id="A0A835TP55"/>
<name>A0A835TP55_9PASS</name>
<dbReference type="Proteomes" id="UP000618051">
    <property type="component" value="Unassembled WGS sequence"/>
</dbReference>
<evidence type="ECO:0000313" key="3">
    <source>
        <dbReference type="Proteomes" id="UP000618051"/>
    </source>
</evidence>
<protein>
    <submittedName>
        <fullName evidence="1">Uncharacterized protein</fullName>
    </submittedName>
</protein>
<sequence>VLKIFEKHVPLKNTQAKYGAISPDEASTEQVKHASMEPILELVISENIMEKLFLWSLWHEFTDETKIEQLKMYEMFVTPSHQPLLHHKPILKPLMMLLSSCSGTTTPTVETELVVHLNKLCSIIAKDPSILELFFHTKNSLVANHIADNTYFCPVAHPLICNQLVNYIYNGFLLPVMAPALHK</sequence>
<proteinExistence type="predicted"/>
<feature type="non-terminal residue" evidence="1">
    <location>
        <position position="1"/>
    </location>
</feature>
<organism evidence="1">
    <name type="scientific">Lamprotornis superbus</name>
    <dbReference type="NCBI Taxonomy" id="245042"/>
    <lineage>
        <taxon>Eukaryota</taxon>
        <taxon>Metazoa</taxon>
        <taxon>Chordata</taxon>
        <taxon>Craniata</taxon>
        <taxon>Vertebrata</taxon>
        <taxon>Euteleostomi</taxon>
        <taxon>Archelosauria</taxon>
        <taxon>Archosauria</taxon>
        <taxon>Dinosauria</taxon>
        <taxon>Saurischia</taxon>
        <taxon>Theropoda</taxon>
        <taxon>Coelurosauria</taxon>
        <taxon>Aves</taxon>
        <taxon>Neognathae</taxon>
        <taxon>Neoaves</taxon>
        <taxon>Telluraves</taxon>
        <taxon>Australaves</taxon>
        <taxon>Passeriformes</taxon>
        <taxon>Sturnidae</taxon>
        <taxon>Lamprotornis</taxon>
    </lineage>
</organism>
<dbReference type="EMBL" id="JADDUC020000006">
    <property type="protein sequence ID" value="KAI1238435.1"/>
    <property type="molecule type" value="Genomic_DNA"/>
</dbReference>
<keyword evidence="3" id="KW-1185">Reference proteome</keyword>
<reference evidence="2 3" key="2">
    <citation type="journal article" date="2021" name="J. Hered.">
        <title>Feather Gene Expression Elucidates the Developmental Basis of Plumage Iridescence in African Starlings.</title>
        <authorList>
            <person name="Rubenstein D.R."/>
            <person name="Corvelo A."/>
            <person name="MacManes M.D."/>
            <person name="Maia R."/>
            <person name="Narzisi G."/>
            <person name="Rousaki A."/>
            <person name="Vandenabeele P."/>
            <person name="Shawkey M.D."/>
            <person name="Solomon J."/>
        </authorList>
    </citation>
    <scope>NUCLEOTIDE SEQUENCE [LARGE SCALE GENOMIC DNA]</scope>
    <source>
        <strain evidence="2">SS15</strain>
    </source>
</reference>
<dbReference type="PANTHER" id="PTHR21705:SF6">
    <property type="entry name" value="FHF COMPLEX SUBUNIT HOOK-INTERACTING PROTEIN 1A"/>
    <property type="match status" value="1"/>
</dbReference>
<dbReference type="Pfam" id="PF10257">
    <property type="entry name" value="RAI16-like"/>
    <property type="match status" value="1"/>
</dbReference>
<dbReference type="EMBL" id="JADDUC010000287">
    <property type="protein sequence ID" value="KAG0114557.1"/>
    <property type="molecule type" value="Genomic_DNA"/>
</dbReference>
<gene>
    <name evidence="2" type="ORF">IHE44_0013164</name>
    <name evidence="1" type="ORF">IHE44_007614</name>
</gene>
<dbReference type="OrthoDB" id="6287422at2759"/>
<accession>A0A835TP55</accession>
<reference evidence="2" key="3">
    <citation type="submission" date="2022-01" db="EMBL/GenBank/DDBJ databases">
        <authorList>
            <person name="Rubenstein D.R."/>
        </authorList>
    </citation>
    <scope>NUCLEOTIDE SEQUENCE</scope>
    <source>
        <strain evidence="2">SS15</strain>
        <tissue evidence="2">Liver</tissue>
    </source>
</reference>